<evidence type="ECO:0000313" key="8">
    <source>
        <dbReference type="EMBL" id="MDR5896241.1"/>
    </source>
</evidence>
<dbReference type="SUPFAM" id="SSF50447">
    <property type="entry name" value="Translation proteins"/>
    <property type="match status" value="1"/>
</dbReference>
<protein>
    <recommendedName>
        <fullName evidence="3">Alanine--tRNA ligase</fullName>
    </recommendedName>
    <alternativeName>
        <fullName evidence="6">Alanyl-tRNA synthetase</fullName>
    </alternativeName>
</protein>
<dbReference type="SUPFAM" id="SSF55186">
    <property type="entry name" value="ThrRS/AlaRS common domain"/>
    <property type="match status" value="1"/>
</dbReference>
<evidence type="ECO:0000256" key="1">
    <source>
        <dbReference type="ARBA" id="ARBA00001947"/>
    </source>
</evidence>
<dbReference type="PROSITE" id="PS50860">
    <property type="entry name" value="AA_TRNA_LIGASE_II_ALA"/>
    <property type="match status" value="1"/>
</dbReference>
<sequence length="242" mass="26123">MSATVRQFDHAPYQHVITAEVRAVAEHAVAVDCTVFYPCGGGQMGDTGMLRDEAGHSMPVVDTVKGEQGLIWHRLDGELPAVGARVELELDWARRYRLMQMHTAMHLLSVAVPFPVTGGQMTPDKGRLDFDVAGDALDKAAITERINGWITEDLPVSVEWITAEALAANPELVKTVGVAPPTDGGQVRLVCIGEIDRQPCGGTHVARTGEIAPITVKSIKNRGARNRRITLEWQPTGEGGTS</sequence>
<feature type="domain" description="Alanyl-transfer RNA synthetases family profile" evidence="7">
    <location>
        <begin position="1"/>
        <end position="229"/>
    </location>
</feature>
<dbReference type="EMBL" id="JARWAO010000004">
    <property type="protein sequence ID" value="MDR5896241.1"/>
    <property type="molecule type" value="Genomic_DNA"/>
</dbReference>
<keyword evidence="5" id="KW-0862">Zinc</keyword>
<dbReference type="InterPro" id="IPR012947">
    <property type="entry name" value="tRNA_SAD"/>
</dbReference>
<dbReference type="Gene3D" id="2.40.30.130">
    <property type="match status" value="1"/>
</dbReference>
<dbReference type="InterPro" id="IPR051335">
    <property type="entry name" value="Alanyl-tRNA_Editing_Enzymes"/>
</dbReference>
<gene>
    <name evidence="8" type="ORF">QC825_09165</name>
</gene>
<accession>A0ABU1GXF2</accession>
<dbReference type="InterPro" id="IPR018164">
    <property type="entry name" value="Ala-tRNA-synth_IIc_N"/>
</dbReference>
<dbReference type="Pfam" id="PF01411">
    <property type="entry name" value="tRNA-synt_2c"/>
    <property type="match status" value="1"/>
</dbReference>
<comment type="cofactor">
    <cofactor evidence="1">
        <name>Zn(2+)</name>
        <dbReference type="ChEBI" id="CHEBI:29105"/>
    </cofactor>
</comment>
<keyword evidence="4" id="KW-0479">Metal-binding</keyword>
<evidence type="ECO:0000256" key="3">
    <source>
        <dbReference type="ARBA" id="ARBA00017959"/>
    </source>
</evidence>
<evidence type="ECO:0000256" key="6">
    <source>
        <dbReference type="ARBA" id="ARBA00032577"/>
    </source>
</evidence>
<evidence type="ECO:0000256" key="4">
    <source>
        <dbReference type="ARBA" id="ARBA00022723"/>
    </source>
</evidence>
<proteinExistence type="predicted"/>
<dbReference type="InterPro" id="IPR009000">
    <property type="entry name" value="Transl_B-barrel_sf"/>
</dbReference>
<dbReference type="InterPro" id="IPR018165">
    <property type="entry name" value="Ala-tRNA-synth_IIc_core"/>
</dbReference>
<comment type="caution">
    <text evidence="8">The sequence shown here is derived from an EMBL/GenBank/DDBJ whole genome shotgun (WGS) entry which is preliminary data.</text>
</comment>
<keyword evidence="9" id="KW-1185">Reference proteome</keyword>
<comment type="subcellular location">
    <subcellularLocation>
        <location evidence="2">Cytoplasm</location>
    </subcellularLocation>
</comment>
<dbReference type="Proteomes" id="UP001269375">
    <property type="component" value="Unassembled WGS sequence"/>
</dbReference>
<name>A0ABU1GXF2_9GAMM</name>
<evidence type="ECO:0000256" key="5">
    <source>
        <dbReference type="ARBA" id="ARBA00022833"/>
    </source>
</evidence>
<organism evidence="8 9">
    <name type="scientific">Larsenimonas suaedae</name>
    <dbReference type="NCBI Taxonomy" id="1851019"/>
    <lineage>
        <taxon>Bacteria</taxon>
        <taxon>Pseudomonadati</taxon>
        <taxon>Pseudomonadota</taxon>
        <taxon>Gammaproteobacteria</taxon>
        <taxon>Oceanospirillales</taxon>
        <taxon>Halomonadaceae</taxon>
        <taxon>Larsenimonas</taxon>
    </lineage>
</organism>
<reference evidence="8 9" key="1">
    <citation type="submission" date="2023-04" db="EMBL/GenBank/DDBJ databases">
        <title>A long-awaited taxogenomic arrangement of the family Halomonadaceae.</title>
        <authorList>
            <person name="De La Haba R."/>
            <person name="Chuvochina M."/>
            <person name="Wittouck S."/>
            <person name="Arahal D.R."/>
            <person name="Sanchez-Porro C."/>
            <person name="Hugenholtz P."/>
            <person name="Ventosa A."/>
        </authorList>
    </citation>
    <scope>NUCLEOTIDE SEQUENCE [LARGE SCALE GENOMIC DNA]</scope>
    <source>
        <strain evidence="8 9">DSM 22428</strain>
    </source>
</reference>
<dbReference type="InterPro" id="IPR018163">
    <property type="entry name" value="Thr/Ala-tRNA-synth_IIc_edit"/>
</dbReference>
<evidence type="ECO:0000256" key="2">
    <source>
        <dbReference type="ARBA" id="ARBA00004496"/>
    </source>
</evidence>
<evidence type="ECO:0000313" key="9">
    <source>
        <dbReference type="Proteomes" id="UP001269375"/>
    </source>
</evidence>
<dbReference type="RefSeq" id="WP_251594736.1">
    <property type="nucleotide sequence ID" value="NZ_JAMLJI010000004.1"/>
</dbReference>
<dbReference type="PANTHER" id="PTHR43462">
    <property type="entry name" value="ALANYL-TRNA EDITING PROTEIN"/>
    <property type="match status" value="1"/>
</dbReference>
<dbReference type="PANTHER" id="PTHR43462:SF1">
    <property type="entry name" value="ALANYL-TRNA EDITING PROTEIN AARSD1"/>
    <property type="match status" value="1"/>
</dbReference>
<dbReference type="Gene3D" id="3.30.980.10">
    <property type="entry name" value="Threonyl-trna Synthetase, Chain A, domain 2"/>
    <property type="match status" value="1"/>
</dbReference>
<dbReference type="Pfam" id="PF07973">
    <property type="entry name" value="tRNA_SAD"/>
    <property type="match status" value="1"/>
</dbReference>
<dbReference type="SMART" id="SM00863">
    <property type="entry name" value="tRNA_SAD"/>
    <property type="match status" value="1"/>
</dbReference>
<evidence type="ECO:0000259" key="7">
    <source>
        <dbReference type="PROSITE" id="PS50860"/>
    </source>
</evidence>